<comment type="function">
    <text evidence="5">Responsible for synthesis of pseudouridine from uracil-55 in the psi GC loop of transfer RNAs.</text>
</comment>
<dbReference type="InterPro" id="IPR014780">
    <property type="entry name" value="tRNA_psdUridine_synth_TruB"/>
</dbReference>
<comment type="caution">
    <text evidence="8">The sequence shown here is derived from an EMBL/GenBank/DDBJ whole genome shotgun (WGS) entry which is preliminary data.</text>
</comment>
<protein>
    <recommendedName>
        <fullName evidence="5">tRNA pseudouridine synthase B</fullName>
        <ecNumber evidence="5">5.4.99.25</ecNumber>
    </recommendedName>
    <alternativeName>
        <fullName evidence="5">tRNA pseudouridine(55) synthase</fullName>
        <shortName evidence="5">Psi55 synthase</shortName>
    </alternativeName>
    <alternativeName>
        <fullName evidence="5">tRNA pseudouridylate synthase</fullName>
    </alternativeName>
    <alternativeName>
        <fullName evidence="5">tRNA-uridine isomerase</fullName>
    </alternativeName>
</protein>
<reference evidence="8 9" key="1">
    <citation type="journal article" date="2018" name="Nat. Biotechnol.">
        <title>A standardized bacterial taxonomy based on genome phylogeny substantially revises the tree of life.</title>
        <authorList>
            <person name="Parks D.H."/>
            <person name="Chuvochina M."/>
            <person name="Waite D.W."/>
            <person name="Rinke C."/>
            <person name="Skarshewski A."/>
            <person name="Chaumeil P.A."/>
            <person name="Hugenholtz P."/>
        </authorList>
    </citation>
    <scope>NUCLEOTIDE SEQUENCE [LARGE SCALE GENOMIC DNA]</scope>
    <source>
        <strain evidence="8">UBA10948</strain>
    </source>
</reference>
<organism evidence="8 9">
    <name type="scientific">Syntrophomonas wolfei</name>
    <dbReference type="NCBI Taxonomy" id="863"/>
    <lineage>
        <taxon>Bacteria</taxon>
        <taxon>Bacillati</taxon>
        <taxon>Bacillota</taxon>
        <taxon>Clostridia</taxon>
        <taxon>Eubacteriales</taxon>
        <taxon>Syntrophomonadaceae</taxon>
        <taxon>Syntrophomonas</taxon>
    </lineage>
</organism>
<evidence type="ECO:0000256" key="5">
    <source>
        <dbReference type="HAMAP-Rule" id="MF_01080"/>
    </source>
</evidence>
<keyword evidence="4 5" id="KW-0413">Isomerase</keyword>
<name>A0A354YUS3_9FIRM</name>
<dbReference type="Pfam" id="PF16198">
    <property type="entry name" value="TruB_C_2"/>
    <property type="match status" value="1"/>
</dbReference>
<evidence type="ECO:0000313" key="9">
    <source>
        <dbReference type="Proteomes" id="UP000263273"/>
    </source>
</evidence>
<proteinExistence type="inferred from homology"/>
<dbReference type="HAMAP" id="MF_01080">
    <property type="entry name" value="TruB_bact"/>
    <property type="match status" value="1"/>
</dbReference>
<feature type="active site" description="Nucleophile" evidence="5">
    <location>
        <position position="39"/>
    </location>
</feature>
<dbReference type="AlphaFoldDB" id="A0A354YUS3"/>
<dbReference type="InterPro" id="IPR002501">
    <property type="entry name" value="PsdUridine_synth_N"/>
</dbReference>
<dbReference type="PANTHER" id="PTHR13767">
    <property type="entry name" value="TRNA-PSEUDOURIDINE SYNTHASE"/>
    <property type="match status" value="1"/>
</dbReference>
<gene>
    <name evidence="5 8" type="primary">truB</name>
    <name evidence="8" type="ORF">DDZ44_04155</name>
</gene>
<dbReference type="STRING" id="378794.GCA_001570625_01282"/>
<feature type="domain" description="tRNA pseudouridylate synthase B C-terminal" evidence="7">
    <location>
        <begin position="175"/>
        <end position="231"/>
    </location>
</feature>
<feature type="domain" description="Pseudouridine synthase II N-terminal" evidence="6">
    <location>
        <begin position="28"/>
        <end position="174"/>
    </location>
</feature>
<evidence type="ECO:0000256" key="4">
    <source>
        <dbReference type="ARBA" id="ARBA00023235"/>
    </source>
</evidence>
<comment type="similarity">
    <text evidence="2 5">Belongs to the pseudouridine synthase TruB family. Type 1 subfamily.</text>
</comment>
<dbReference type="Gene3D" id="3.30.2350.10">
    <property type="entry name" value="Pseudouridine synthase"/>
    <property type="match status" value="1"/>
</dbReference>
<dbReference type="Pfam" id="PF01509">
    <property type="entry name" value="TruB_N"/>
    <property type="match status" value="1"/>
</dbReference>
<dbReference type="NCBIfam" id="TIGR00431">
    <property type="entry name" value="TruB"/>
    <property type="match status" value="1"/>
</dbReference>
<dbReference type="GO" id="GO:0160148">
    <property type="term" value="F:tRNA pseudouridine(55) synthase activity"/>
    <property type="evidence" value="ECO:0007669"/>
    <property type="project" value="UniProtKB-EC"/>
</dbReference>
<dbReference type="InterPro" id="IPR020103">
    <property type="entry name" value="PsdUridine_synth_cat_dom_sf"/>
</dbReference>
<evidence type="ECO:0000256" key="1">
    <source>
        <dbReference type="ARBA" id="ARBA00000385"/>
    </source>
</evidence>
<dbReference type="Proteomes" id="UP000263273">
    <property type="component" value="Unassembled WGS sequence"/>
</dbReference>
<evidence type="ECO:0000259" key="7">
    <source>
        <dbReference type="Pfam" id="PF16198"/>
    </source>
</evidence>
<evidence type="ECO:0000313" key="8">
    <source>
        <dbReference type="EMBL" id="HBK53113.1"/>
    </source>
</evidence>
<dbReference type="GO" id="GO:1990481">
    <property type="term" value="P:mRNA pseudouridine synthesis"/>
    <property type="evidence" value="ECO:0007669"/>
    <property type="project" value="TreeGrafter"/>
</dbReference>
<accession>A0A354YUS3</accession>
<evidence type="ECO:0000259" key="6">
    <source>
        <dbReference type="Pfam" id="PF01509"/>
    </source>
</evidence>
<dbReference type="CDD" id="cd02573">
    <property type="entry name" value="PseudoU_synth_EcTruB"/>
    <property type="match status" value="1"/>
</dbReference>
<keyword evidence="3 5" id="KW-0819">tRNA processing</keyword>
<dbReference type="EMBL" id="DNZF01000090">
    <property type="protein sequence ID" value="HBK53113.1"/>
    <property type="molecule type" value="Genomic_DNA"/>
</dbReference>
<evidence type="ECO:0000256" key="2">
    <source>
        <dbReference type="ARBA" id="ARBA00005642"/>
    </source>
</evidence>
<dbReference type="PANTHER" id="PTHR13767:SF2">
    <property type="entry name" value="PSEUDOURIDYLATE SYNTHASE TRUB1"/>
    <property type="match status" value="1"/>
</dbReference>
<dbReference type="SUPFAM" id="SSF55120">
    <property type="entry name" value="Pseudouridine synthase"/>
    <property type="match status" value="1"/>
</dbReference>
<dbReference type="EC" id="5.4.99.25" evidence="5"/>
<dbReference type="GO" id="GO:0003723">
    <property type="term" value="F:RNA binding"/>
    <property type="evidence" value="ECO:0007669"/>
    <property type="project" value="InterPro"/>
</dbReference>
<comment type="catalytic activity">
    <reaction evidence="1 5">
        <text>uridine(55) in tRNA = pseudouridine(55) in tRNA</text>
        <dbReference type="Rhea" id="RHEA:42532"/>
        <dbReference type="Rhea" id="RHEA-COMP:10101"/>
        <dbReference type="Rhea" id="RHEA-COMP:10102"/>
        <dbReference type="ChEBI" id="CHEBI:65314"/>
        <dbReference type="ChEBI" id="CHEBI:65315"/>
        <dbReference type="EC" id="5.4.99.25"/>
    </reaction>
</comment>
<dbReference type="GO" id="GO:0031119">
    <property type="term" value="P:tRNA pseudouridine synthesis"/>
    <property type="evidence" value="ECO:0007669"/>
    <property type="project" value="UniProtKB-UniRule"/>
</dbReference>
<dbReference type="InterPro" id="IPR032819">
    <property type="entry name" value="TruB_C"/>
</dbReference>
<evidence type="ECO:0000256" key="3">
    <source>
        <dbReference type="ARBA" id="ARBA00022694"/>
    </source>
</evidence>
<sequence length="298" mass="33555">MHGFLNINKPQAITSFDVIRKLKKALPRKYKLGHLCTLDPMAEGVLPVAVGQGTKIIPFVEDETKEYIVTMTLGASSDTQDAWGAITYSMRKVEPAQIERVLALFRGKSRQVPPMYSAVHHEGKRLYELARQGLEVERKAREIEIFALELLNADWERELPQLSLRVSCSRGTYIRTLCHDIGQELACGAFLSSLCRSRSGCFKIEEAVSLDYLLEKRENLSRSLLPLDYPLNNLPLISLKNTELPAIINGRKISRTGKLASPRVRLYTPEGQLLAIAEANNYNEDTVLQPCRVFKIGE</sequence>